<keyword evidence="2" id="KW-0732">Signal</keyword>
<sequence>MAGNIVLSAIVFAILGRNHVEGEEFVQKKACTYEPLSTHLVLDTMYHIFTLPARKLRTTSDVLLSWCSFALDNRPYENWHGLTLESFSRFLREQNLHEMLTADNSNARHLHTLFLGSATTAAATTAAATTAAATTAAATTAAATTAAGTTAAATTAAGTTAAATTAAATTAAGGDAATTAAEGPAATTTAAATRKPWPTGTTAAGTTAAGTTAAGTTAAGGGAATTAAGGPAATTTAAATRKPWPSELPYD</sequence>
<dbReference type="EMBL" id="JARK01001448">
    <property type="protein sequence ID" value="EYC00845.1"/>
    <property type="molecule type" value="Genomic_DNA"/>
</dbReference>
<feature type="compositionally biased region" description="Low complexity" evidence="1">
    <location>
        <begin position="179"/>
        <end position="217"/>
    </location>
</feature>
<gene>
    <name evidence="3" type="primary">Acey_s0112.g294</name>
    <name evidence="3" type="ORF">Y032_0112g294</name>
</gene>
<feature type="signal peptide" evidence="2">
    <location>
        <begin position="1"/>
        <end position="22"/>
    </location>
</feature>
<evidence type="ECO:0000313" key="4">
    <source>
        <dbReference type="Proteomes" id="UP000024635"/>
    </source>
</evidence>
<organism evidence="3 4">
    <name type="scientific">Ancylostoma ceylanicum</name>
    <dbReference type="NCBI Taxonomy" id="53326"/>
    <lineage>
        <taxon>Eukaryota</taxon>
        <taxon>Metazoa</taxon>
        <taxon>Ecdysozoa</taxon>
        <taxon>Nematoda</taxon>
        <taxon>Chromadorea</taxon>
        <taxon>Rhabditida</taxon>
        <taxon>Rhabditina</taxon>
        <taxon>Rhabditomorpha</taxon>
        <taxon>Strongyloidea</taxon>
        <taxon>Ancylostomatidae</taxon>
        <taxon>Ancylostomatinae</taxon>
        <taxon>Ancylostoma</taxon>
    </lineage>
</organism>
<evidence type="ECO:0000256" key="1">
    <source>
        <dbReference type="SAM" id="MobiDB-lite"/>
    </source>
</evidence>
<feature type="chain" id="PRO_5001487908" evidence="2">
    <location>
        <begin position="23"/>
        <end position="251"/>
    </location>
</feature>
<comment type="caution">
    <text evidence="3">The sequence shown here is derived from an EMBL/GenBank/DDBJ whole genome shotgun (WGS) entry which is preliminary data.</text>
</comment>
<dbReference type="AlphaFoldDB" id="A0A016TDW6"/>
<feature type="region of interest" description="Disordered" evidence="1">
    <location>
        <begin position="179"/>
        <end position="251"/>
    </location>
</feature>
<keyword evidence="4" id="KW-1185">Reference proteome</keyword>
<evidence type="ECO:0000313" key="3">
    <source>
        <dbReference type="EMBL" id="EYC00845.1"/>
    </source>
</evidence>
<proteinExistence type="predicted"/>
<dbReference type="Proteomes" id="UP000024635">
    <property type="component" value="Unassembled WGS sequence"/>
</dbReference>
<name>A0A016TDW6_9BILA</name>
<feature type="compositionally biased region" description="Low complexity" evidence="1">
    <location>
        <begin position="224"/>
        <end position="240"/>
    </location>
</feature>
<evidence type="ECO:0000256" key="2">
    <source>
        <dbReference type="SAM" id="SignalP"/>
    </source>
</evidence>
<protein>
    <submittedName>
        <fullName evidence="3">Uncharacterized protein</fullName>
    </submittedName>
</protein>
<reference evidence="4" key="1">
    <citation type="journal article" date="2015" name="Nat. Genet.">
        <title>The genome and transcriptome of the zoonotic hookworm Ancylostoma ceylanicum identify infection-specific gene families.</title>
        <authorList>
            <person name="Schwarz E.M."/>
            <person name="Hu Y."/>
            <person name="Antoshechkin I."/>
            <person name="Miller M.M."/>
            <person name="Sternberg P.W."/>
            <person name="Aroian R.V."/>
        </authorList>
    </citation>
    <scope>NUCLEOTIDE SEQUENCE</scope>
    <source>
        <strain evidence="4">HY135</strain>
    </source>
</reference>
<accession>A0A016TDW6</accession>